<reference evidence="5" key="1">
    <citation type="submission" date="2023-07" db="EMBL/GenBank/DDBJ databases">
        <title>Genome content predicts the carbon catabolic preferences of heterotrophic bacteria.</title>
        <authorList>
            <person name="Gralka M."/>
        </authorList>
    </citation>
    <scope>NUCLEOTIDE SEQUENCE</scope>
    <source>
        <strain evidence="5">I3M17_2</strain>
    </source>
</reference>
<evidence type="ECO:0000256" key="1">
    <source>
        <dbReference type="ARBA" id="ARBA00006865"/>
    </source>
</evidence>
<dbReference type="Pfam" id="PF02018">
    <property type="entry name" value="CBM_4_9"/>
    <property type="match status" value="1"/>
</dbReference>
<organism evidence="5 6">
    <name type="scientific">Saccharophagus degradans</name>
    <dbReference type="NCBI Taxonomy" id="86304"/>
    <lineage>
        <taxon>Bacteria</taxon>
        <taxon>Pseudomonadati</taxon>
        <taxon>Pseudomonadota</taxon>
        <taxon>Gammaproteobacteria</taxon>
        <taxon>Cellvibrionales</taxon>
        <taxon>Cellvibrionaceae</taxon>
        <taxon>Saccharophagus</taxon>
    </lineage>
</organism>
<proteinExistence type="inferred from homology"/>
<gene>
    <name evidence="5" type="ORF">Q4521_19870</name>
</gene>
<evidence type="ECO:0000256" key="2">
    <source>
        <dbReference type="ARBA" id="ARBA00022801"/>
    </source>
</evidence>
<dbReference type="RefSeq" id="WP_303493955.1">
    <property type="nucleotide sequence ID" value="NZ_JAUOPB010000017.1"/>
</dbReference>
<evidence type="ECO:0000256" key="3">
    <source>
        <dbReference type="SAM" id="SignalP"/>
    </source>
</evidence>
<dbReference type="SUPFAM" id="SSF49785">
    <property type="entry name" value="Galactose-binding domain-like"/>
    <property type="match status" value="1"/>
</dbReference>
<dbReference type="InterPro" id="IPR003305">
    <property type="entry name" value="CenC_carb-bd"/>
</dbReference>
<keyword evidence="3" id="KW-0732">Signal</keyword>
<accession>A0AAW7XAR4</accession>
<dbReference type="AlphaFoldDB" id="A0AAW7XAR4"/>
<comment type="similarity">
    <text evidence="1">Belongs to the glycosyl hydrolase 16 family.</text>
</comment>
<feature type="domain" description="GH16" evidence="4">
    <location>
        <begin position="27"/>
        <end position="298"/>
    </location>
</feature>
<dbReference type="PANTHER" id="PTHR10963">
    <property type="entry name" value="GLYCOSYL HYDROLASE-RELATED"/>
    <property type="match status" value="1"/>
</dbReference>
<dbReference type="InterPro" id="IPR000757">
    <property type="entry name" value="Beta-glucanase-like"/>
</dbReference>
<dbReference type="Gene3D" id="2.60.120.200">
    <property type="match status" value="1"/>
</dbReference>
<protein>
    <submittedName>
        <fullName evidence="5">Family 16 glycosylhydrolase</fullName>
    </submittedName>
</protein>
<dbReference type="PROSITE" id="PS51762">
    <property type="entry name" value="GH16_2"/>
    <property type="match status" value="1"/>
</dbReference>
<dbReference type="InterPro" id="IPR008979">
    <property type="entry name" value="Galactose-bd-like_sf"/>
</dbReference>
<dbReference type="InterPro" id="IPR050546">
    <property type="entry name" value="Glycosyl_Hydrlase_16"/>
</dbReference>
<feature type="signal peptide" evidence="3">
    <location>
        <begin position="1"/>
        <end position="31"/>
    </location>
</feature>
<dbReference type="GO" id="GO:0004553">
    <property type="term" value="F:hydrolase activity, hydrolyzing O-glycosyl compounds"/>
    <property type="evidence" value="ECO:0007669"/>
    <property type="project" value="InterPro"/>
</dbReference>
<dbReference type="GO" id="GO:0005975">
    <property type="term" value="P:carbohydrate metabolic process"/>
    <property type="evidence" value="ECO:0007669"/>
    <property type="project" value="InterPro"/>
</dbReference>
<dbReference type="InterPro" id="IPR013320">
    <property type="entry name" value="ConA-like_dom_sf"/>
</dbReference>
<comment type="caution">
    <text evidence="5">The sequence shown here is derived from an EMBL/GenBank/DDBJ whole genome shotgun (WGS) entry which is preliminary data.</text>
</comment>
<dbReference type="PANTHER" id="PTHR10963:SF55">
    <property type="entry name" value="GLYCOSIDE HYDROLASE FAMILY 16 PROTEIN"/>
    <property type="match status" value="1"/>
</dbReference>
<dbReference type="EMBL" id="JAUOPB010000017">
    <property type="protein sequence ID" value="MDO6424758.1"/>
    <property type="molecule type" value="Genomic_DNA"/>
</dbReference>
<evidence type="ECO:0000313" key="6">
    <source>
        <dbReference type="Proteomes" id="UP001169760"/>
    </source>
</evidence>
<name>A0AAW7XAR4_9GAMM</name>
<dbReference type="Gene3D" id="2.60.120.260">
    <property type="entry name" value="Galactose-binding domain-like"/>
    <property type="match status" value="1"/>
</dbReference>
<dbReference type="SUPFAM" id="SSF49899">
    <property type="entry name" value="Concanavalin A-like lectins/glucanases"/>
    <property type="match status" value="1"/>
</dbReference>
<keyword evidence="2" id="KW-0378">Hydrolase</keyword>
<feature type="chain" id="PRO_5043801621" evidence="3">
    <location>
        <begin position="32"/>
        <end position="454"/>
    </location>
</feature>
<evidence type="ECO:0000313" key="5">
    <source>
        <dbReference type="EMBL" id="MDO6424758.1"/>
    </source>
</evidence>
<dbReference type="Proteomes" id="UP001169760">
    <property type="component" value="Unassembled WGS sequence"/>
</dbReference>
<sequence>MKKLTLPMHLKTLAVTTISVGTALLSPSTFSQPFPYTDPQNSGGWVLNPAVSDEFNGDKLDKNKWIVQGENNHYENNFKGRAPSQFVPHAISLENGELIITTRWEPDFNFLDEEFNGIKYSNITTGGVISKARFHYGYMETRSKAADGPISSSFWTTGKGGEIDVFEHWGHNPNKPDSAQRMHTSFHDWRDPKSATWGKRIWTNDHKLDFRVADDYHVYGLEWDPEYLKIFVDGRLVRCTTREQMGDLWVATNEQKVWLDSEVFPWEGNPSQLTAADYPAPGRQFKTDYVRIWQRQPNNKSKAQQPACTKHENLISNASFETGLAGWTDTNDNTTATNGKGLNGSNSAYLLDKTMLEQKVKVKPNTTYILSAYIKLPGTNMKNIWHNGWIGVKGWGGEEINKKGFHNSYHYHSLQFTTGSTVEEITIYARNDWSGHPLYVDDFELREMPYLAKQ</sequence>
<evidence type="ECO:0000259" key="4">
    <source>
        <dbReference type="PROSITE" id="PS51762"/>
    </source>
</evidence>
<dbReference type="Pfam" id="PF00722">
    <property type="entry name" value="Glyco_hydro_16"/>
    <property type="match status" value="1"/>
</dbReference>